<dbReference type="EMBL" id="CM056743">
    <property type="protein sequence ID" value="KAJ8669252.1"/>
    <property type="molecule type" value="Genomic_DNA"/>
</dbReference>
<comment type="caution">
    <text evidence="1">The sequence shown here is derived from an EMBL/GenBank/DDBJ whole genome shotgun (WGS) entry which is preliminary data.</text>
</comment>
<protein>
    <submittedName>
        <fullName evidence="1">Uncharacterized protein</fullName>
    </submittedName>
</protein>
<evidence type="ECO:0000313" key="1">
    <source>
        <dbReference type="EMBL" id="KAJ8669252.1"/>
    </source>
</evidence>
<keyword evidence="2" id="KW-1185">Reference proteome</keyword>
<dbReference type="Proteomes" id="UP001239111">
    <property type="component" value="Chromosome 3"/>
</dbReference>
<gene>
    <name evidence="1" type="ORF">QAD02_000511</name>
</gene>
<organism evidence="1 2">
    <name type="scientific">Eretmocerus hayati</name>
    <dbReference type="NCBI Taxonomy" id="131215"/>
    <lineage>
        <taxon>Eukaryota</taxon>
        <taxon>Metazoa</taxon>
        <taxon>Ecdysozoa</taxon>
        <taxon>Arthropoda</taxon>
        <taxon>Hexapoda</taxon>
        <taxon>Insecta</taxon>
        <taxon>Pterygota</taxon>
        <taxon>Neoptera</taxon>
        <taxon>Endopterygota</taxon>
        <taxon>Hymenoptera</taxon>
        <taxon>Apocrita</taxon>
        <taxon>Proctotrupomorpha</taxon>
        <taxon>Chalcidoidea</taxon>
        <taxon>Aphelinidae</taxon>
        <taxon>Aphelininae</taxon>
        <taxon>Eretmocerus</taxon>
    </lineage>
</organism>
<evidence type="ECO:0000313" key="2">
    <source>
        <dbReference type="Proteomes" id="UP001239111"/>
    </source>
</evidence>
<sequence>MSRRVLRTPELDSDSNDEDIPMEIRVAADEAIENILPAKSRAYYRKVYIEYVDWKFVKNVVMSNGVILLAYFNHLSKNLALSTLWSKYSILKTMILKEENTNIGNHEKLKKFLEEKNVGFQAKKSLAFTENNLRAFFLHAPDHEFLAAKAVAATAISGACRRVEAHRITIDDVVDKGTYLVITLEKTQTHVDRTFTVNNPLREVIIKYMKLRPHDTAHRRLFLGYHNGKCTREPMGINKIGHIPQQIATWLGLPQPEKYSGHSFRRTSATWLINTGGTMEDLKRHRTWESSTVAESYIAESMQQKHKVNDRITSGLLDEENENSGSFAAYKRLRTHSDSESMPSTSGSHLTDRPKSHALNIAGHGSLNSSGPSINIQLNDCCLQ</sequence>
<proteinExistence type="predicted"/>
<name>A0ACC2NG83_9HYME</name>
<reference evidence="1" key="1">
    <citation type="submission" date="2023-04" db="EMBL/GenBank/DDBJ databases">
        <title>A chromosome-level genome assembly of the parasitoid wasp Eretmocerus hayati.</title>
        <authorList>
            <person name="Zhong Y."/>
            <person name="Liu S."/>
            <person name="Liu Y."/>
        </authorList>
    </citation>
    <scope>NUCLEOTIDE SEQUENCE</scope>
    <source>
        <strain evidence="1">ZJU_SS_LIU_2023</strain>
    </source>
</reference>
<accession>A0ACC2NG83</accession>